<dbReference type="Proteomes" id="UP000070544">
    <property type="component" value="Unassembled WGS sequence"/>
</dbReference>
<evidence type="ECO:0000313" key="11">
    <source>
        <dbReference type="Proteomes" id="UP000070544"/>
    </source>
</evidence>
<comment type="catalytic activity">
    <reaction evidence="7">
        <text>L-seryl-[pyruvate dehydrogenase E1 alpha subunit] + ATP = O-phospho-L-seryl-[pyruvate dehydrogenase E1 alpha subunit] + ADP + H(+)</text>
        <dbReference type="Rhea" id="RHEA:23052"/>
        <dbReference type="Rhea" id="RHEA-COMP:13689"/>
        <dbReference type="Rhea" id="RHEA-COMP:13690"/>
        <dbReference type="ChEBI" id="CHEBI:15378"/>
        <dbReference type="ChEBI" id="CHEBI:29999"/>
        <dbReference type="ChEBI" id="CHEBI:30616"/>
        <dbReference type="ChEBI" id="CHEBI:83421"/>
        <dbReference type="ChEBI" id="CHEBI:456216"/>
        <dbReference type="EC" id="2.7.11.2"/>
    </reaction>
</comment>
<dbReference type="GO" id="GO:0010906">
    <property type="term" value="P:regulation of glucose metabolic process"/>
    <property type="evidence" value="ECO:0007669"/>
    <property type="project" value="TreeGrafter"/>
</dbReference>
<dbReference type="PROSITE" id="PS50109">
    <property type="entry name" value="HIS_KIN"/>
    <property type="match status" value="1"/>
</dbReference>
<keyword evidence="6 8" id="KW-0496">Mitochondrion</keyword>
<evidence type="ECO:0000259" key="9">
    <source>
        <dbReference type="PROSITE" id="PS50109"/>
    </source>
</evidence>
<dbReference type="GO" id="GO:0005759">
    <property type="term" value="C:mitochondrial matrix"/>
    <property type="evidence" value="ECO:0007669"/>
    <property type="project" value="UniProtKB-SubCell"/>
</dbReference>
<comment type="subcellular location">
    <subcellularLocation>
        <location evidence="8">Mitochondrion matrix</location>
    </subcellularLocation>
</comment>
<dbReference type="PANTHER" id="PTHR11947:SF3">
    <property type="entry name" value="[PYRUVATE DEHYDROGENASE (ACETYL-TRANSFERRING)] KINASE, MITOCHONDRIAL"/>
    <property type="match status" value="1"/>
</dbReference>
<organism evidence="10 11">
    <name type="scientific">Gonapodya prolifera (strain JEL478)</name>
    <name type="common">Monoblepharis prolifera</name>
    <dbReference type="NCBI Taxonomy" id="1344416"/>
    <lineage>
        <taxon>Eukaryota</taxon>
        <taxon>Fungi</taxon>
        <taxon>Fungi incertae sedis</taxon>
        <taxon>Chytridiomycota</taxon>
        <taxon>Chytridiomycota incertae sedis</taxon>
        <taxon>Monoblepharidomycetes</taxon>
        <taxon>Monoblepharidales</taxon>
        <taxon>Gonapodyaceae</taxon>
        <taxon>Gonapodya</taxon>
    </lineage>
</organism>
<evidence type="ECO:0000256" key="2">
    <source>
        <dbReference type="ARBA" id="ARBA00022679"/>
    </source>
</evidence>
<dbReference type="SUPFAM" id="SSF69012">
    <property type="entry name" value="alpha-ketoacid dehydrogenase kinase, N-terminal domain"/>
    <property type="match status" value="1"/>
</dbReference>
<reference evidence="10 11" key="1">
    <citation type="journal article" date="2015" name="Genome Biol. Evol.">
        <title>Phylogenomic analyses indicate that early fungi evolved digesting cell walls of algal ancestors of land plants.</title>
        <authorList>
            <person name="Chang Y."/>
            <person name="Wang S."/>
            <person name="Sekimoto S."/>
            <person name="Aerts A.L."/>
            <person name="Choi C."/>
            <person name="Clum A."/>
            <person name="LaButti K.M."/>
            <person name="Lindquist E.A."/>
            <person name="Yee Ngan C."/>
            <person name="Ohm R.A."/>
            <person name="Salamov A.A."/>
            <person name="Grigoriev I.V."/>
            <person name="Spatafora J.W."/>
            <person name="Berbee M.L."/>
        </authorList>
    </citation>
    <scope>NUCLEOTIDE SEQUENCE [LARGE SCALE GENOMIC DNA]</scope>
    <source>
        <strain evidence="10 11">JEL478</strain>
    </source>
</reference>
<proteinExistence type="inferred from homology"/>
<dbReference type="SUPFAM" id="SSF55874">
    <property type="entry name" value="ATPase domain of HSP90 chaperone/DNA topoisomerase II/histidine kinase"/>
    <property type="match status" value="1"/>
</dbReference>
<evidence type="ECO:0000256" key="6">
    <source>
        <dbReference type="ARBA" id="ARBA00023128"/>
    </source>
</evidence>
<dbReference type="CDD" id="cd16929">
    <property type="entry name" value="HATPase_PDK-like"/>
    <property type="match status" value="1"/>
</dbReference>
<keyword evidence="11" id="KW-1185">Reference proteome</keyword>
<dbReference type="AlphaFoldDB" id="A0A139AHI1"/>
<evidence type="ECO:0000256" key="5">
    <source>
        <dbReference type="ARBA" id="ARBA00022840"/>
    </source>
</evidence>
<accession>A0A139AHI1</accession>
<dbReference type="OrthoDB" id="241648at2759"/>
<gene>
    <name evidence="10" type="ORF">M427DRAFT_122795</name>
</gene>
<dbReference type="Gene3D" id="1.20.140.20">
    <property type="entry name" value="Alpha-ketoacid/pyruvate dehydrogenase kinase, N-terminal domain"/>
    <property type="match status" value="2"/>
</dbReference>
<dbReference type="STRING" id="1344416.A0A139AHI1"/>
<dbReference type="InterPro" id="IPR018955">
    <property type="entry name" value="BCDHK/PDK_N"/>
</dbReference>
<comment type="similarity">
    <text evidence="1 8">Belongs to the PDK/BCKDK protein kinase family.</text>
</comment>
<dbReference type="OMA" id="NEMPSIC"/>
<name>A0A139AHI1_GONPJ</name>
<evidence type="ECO:0000313" key="10">
    <source>
        <dbReference type="EMBL" id="KXS16257.1"/>
    </source>
</evidence>
<dbReference type="GO" id="GO:0004740">
    <property type="term" value="F:pyruvate dehydrogenase (acetyl-transferring) kinase activity"/>
    <property type="evidence" value="ECO:0007669"/>
    <property type="project" value="UniProtKB-EC"/>
</dbReference>
<dbReference type="GO" id="GO:0005524">
    <property type="term" value="F:ATP binding"/>
    <property type="evidence" value="ECO:0007669"/>
    <property type="project" value="UniProtKB-UniRule"/>
</dbReference>
<dbReference type="InterPro" id="IPR039028">
    <property type="entry name" value="BCKD/PDK"/>
</dbReference>
<dbReference type="Pfam" id="PF02518">
    <property type="entry name" value="HATPase_c"/>
    <property type="match status" value="1"/>
</dbReference>
<dbReference type="PANTHER" id="PTHR11947">
    <property type="entry name" value="PYRUVATE DEHYDROGENASE KINASE"/>
    <property type="match status" value="1"/>
</dbReference>
<dbReference type="Pfam" id="PF10436">
    <property type="entry name" value="BCDHK_Adom3"/>
    <property type="match status" value="1"/>
</dbReference>
<evidence type="ECO:0000256" key="1">
    <source>
        <dbReference type="ARBA" id="ARBA00006155"/>
    </source>
</evidence>
<keyword evidence="3 8" id="KW-0547">Nucleotide-binding</keyword>
<evidence type="ECO:0000256" key="4">
    <source>
        <dbReference type="ARBA" id="ARBA00022777"/>
    </source>
</evidence>
<dbReference type="EMBL" id="KQ965754">
    <property type="protein sequence ID" value="KXS16257.1"/>
    <property type="molecule type" value="Genomic_DNA"/>
</dbReference>
<evidence type="ECO:0000256" key="7">
    <source>
        <dbReference type="ARBA" id="ARBA00048201"/>
    </source>
</evidence>
<keyword evidence="4 8" id="KW-0418">Kinase</keyword>
<protein>
    <recommendedName>
        <fullName evidence="8">Protein-serine/threonine kinase</fullName>
        <ecNumber evidence="8">2.7.11.-</ecNumber>
    </recommendedName>
</protein>
<evidence type="ECO:0000256" key="3">
    <source>
        <dbReference type="ARBA" id="ARBA00022741"/>
    </source>
</evidence>
<keyword evidence="5 8" id="KW-0067">ATP-binding</keyword>
<dbReference type="InterPro" id="IPR003594">
    <property type="entry name" value="HATPase_dom"/>
</dbReference>
<feature type="domain" description="Histidine kinase" evidence="9">
    <location>
        <begin position="360"/>
        <end position="490"/>
    </location>
</feature>
<dbReference type="EC" id="2.7.11.-" evidence="8"/>
<dbReference type="InterPro" id="IPR036890">
    <property type="entry name" value="HATPase_C_sf"/>
</dbReference>
<dbReference type="SMART" id="SM00387">
    <property type="entry name" value="HATPase_c"/>
    <property type="match status" value="1"/>
</dbReference>
<evidence type="ECO:0000256" key="8">
    <source>
        <dbReference type="RuleBase" id="RU366032"/>
    </source>
</evidence>
<dbReference type="Gene3D" id="3.30.565.10">
    <property type="entry name" value="Histidine kinase-like ATPase, C-terminal domain"/>
    <property type="match status" value="1"/>
</dbReference>
<dbReference type="InterPro" id="IPR005467">
    <property type="entry name" value="His_kinase_dom"/>
</dbReference>
<sequence length="497" mass="55751">MTRTRIPPWVAERVKAFLQLPQTPVSLHQMTQFGHQPSPLLILRGTQFMREELAVRIAHRVAELENLPHELSSMPSVVRVSDWYSQSLQDLAEFPAPEEYDIPPLLLDNRREKIEELLNAPTPVDSPYLRSTISRSGPHLGNHGFLRGIFGTGAAPHPPTVQSTPAEVVKKAHNLDITSANSLGVTTKASVKGRYYNPLPPEVNLSDIPPQVTEYNAAFLKCVETIKRRHDPVVSTIAYGVLELKEHWRRTSSPLINPQFPRLLPAAVQSFLDRFYMSRIGIRMLIGQHIALSQASMSHSSNPEDHVGIICTRTSIREVASHAIEDARSICRDYFGLYTPPTVDLVMPKGKSDVEFMYIPSHLHHMLFELLKNSLRATVERFGPDAEDEWPVVKVIVAEGERDITVKVQDEGGGIPRSGMPLVWTYMYTTASTPMLEEDYNRNDFNAPLAGFGYGLPLSRLYARYFGGDLKLICMEGYGTDAYLHLSRLADSPEPLP</sequence>
<dbReference type="InterPro" id="IPR036784">
    <property type="entry name" value="AK/P_DHK_N_sf"/>
</dbReference>
<keyword evidence="2 8" id="KW-0808">Transferase</keyword>